<evidence type="ECO:0000313" key="3">
    <source>
        <dbReference type="Proteomes" id="UP000251584"/>
    </source>
</evidence>
<protein>
    <submittedName>
        <fullName evidence="2">Orotate phosphoribosyltransferase</fullName>
        <ecNumber evidence="2">2.4.2.10</ecNumber>
    </submittedName>
</protein>
<evidence type="ECO:0000313" key="2">
    <source>
        <dbReference type="EMBL" id="SQB40567.1"/>
    </source>
</evidence>
<organism evidence="2 3">
    <name type="scientific">Citrobacter koseri</name>
    <name type="common">Citrobacter diversus</name>
    <dbReference type="NCBI Taxonomy" id="545"/>
    <lineage>
        <taxon>Bacteria</taxon>
        <taxon>Pseudomonadati</taxon>
        <taxon>Pseudomonadota</taxon>
        <taxon>Gammaproteobacteria</taxon>
        <taxon>Enterobacterales</taxon>
        <taxon>Enterobacteriaceae</taxon>
        <taxon>Citrobacter</taxon>
    </lineage>
</organism>
<sequence>MTKTCRTALTRKEAKDHGEGGSLVGSPLQGRVMLVDDVITAGYCNS</sequence>
<dbReference type="EC" id="2.4.2.10" evidence="2"/>
<keyword evidence="2" id="KW-0808">Transferase</keyword>
<dbReference type="EMBL" id="UAVY01000010">
    <property type="protein sequence ID" value="SQB40567.1"/>
    <property type="molecule type" value="Genomic_DNA"/>
</dbReference>
<dbReference type="Gene3D" id="3.40.50.2020">
    <property type="match status" value="1"/>
</dbReference>
<accession>A0A2X2WLY8</accession>
<dbReference type="PANTHER" id="PTHR46683">
    <property type="entry name" value="OROTATE PHOSPHORIBOSYLTRANSFERASE 1-RELATED"/>
    <property type="match status" value="1"/>
</dbReference>
<dbReference type="GO" id="GO:0006207">
    <property type="term" value="P:'de novo' pyrimidine nucleobase biosynthetic process"/>
    <property type="evidence" value="ECO:0007669"/>
    <property type="project" value="TreeGrafter"/>
</dbReference>
<dbReference type="InterPro" id="IPR029057">
    <property type="entry name" value="PRTase-like"/>
</dbReference>
<dbReference type="GO" id="GO:0046132">
    <property type="term" value="P:pyrimidine ribonucleoside biosynthetic process"/>
    <property type="evidence" value="ECO:0007669"/>
    <property type="project" value="TreeGrafter"/>
</dbReference>
<dbReference type="GO" id="GO:0004588">
    <property type="term" value="F:orotate phosphoribosyltransferase activity"/>
    <property type="evidence" value="ECO:0007669"/>
    <property type="project" value="UniProtKB-EC"/>
</dbReference>
<dbReference type="AlphaFoldDB" id="A0A2X2WLY8"/>
<gene>
    <name evidence="2" type="primary">pyrE_2</name>
    <name evidence="2" type="ORF">NCTC10786_05672</name>
</gene>
<evidence type="ECO:0000256" key="1">
    <source>
        <dbReference type="SAM" id="MobiDB-lite"/>
    </source>
</evidence>
<keyword evidence="2" id="KW-0328">Glycosyltransferase</keyword>
<dbReference type="Proteomes" id="UP000251584">
    <property type="component" value="Unassembled WGS sequence"/>
</dbReference>
<proteinExistence type="predicted"/>
<feature type="compositionally biased region" description="Basic and acidic residues" evidence="1">
    <location>
        <begin position="10"/>
        <end position="19"/>
    </location>
</feature>
<feature type="region of interest" description="Disordered" evidence="1">
    <location>
        <begin position="1"/>
        <end position="26"/>
    </location>
</feature>
<dbReference type="GO" id="GO:0006221">
    <property type="term" value="P:pyrimidine nucleotide biosynthetic process"/>
    <property type="evidence" value="ECO:0007669"/>
    <property type="project" value="TreeGrafter"/>
</dbReference>
<reference evidence="2 3" key="1">
    <citation type="submission" date="2018-06" db="EMBL/GenBank/DDBJ databases">
        <authorList>
            <consortium name="Pathogen Informatics"/>
            <person name="Doyle S."/>
        </authorList>
    </citation>
    <scope>NUCLEOTIDE SEQUENCE [LARGE SCALE GENOMIC DNA]</scope>
    <source>
        <strain evidence="2 3">NCTC10786</strain>
    </source>
</reference>
<dbReference type="PANTHER" id="PTHR46683:SF1">
    <property type="entry name" value="OROTATE PHOSPHORIBOSYLTRANSFERASE 1-RELATED"/>
    <property type="match status" value="1"/>
</dbReference>
<name>A0A2X2WLY8_CITKO</name>
<dbReference type="GO" id="GO:0005737">
    <property type="term" value="C:cytoplasm"/>
    <property type="evidence" value="ECO:0007669"/>
    <property type="project" value="TreeGrafter"/>
</dbReference>
<dbReference type="SUPFAM" id="SSF53271">
    <property type="entry name" value="PRTase-like"/>
    <property type="match status" value="1"/>
</dbReference>